<accession>A0A384K7B4</accession>
<dbReference type="VEuPathDB" id="FungiDB:Bcin16g03760"/>
<dbReference type="OrthoDB" id="3533053at2759"/>
<dbReference type="RefSeq" id="XP_024553931.1">
    <property type="nucleotide sequence ID" value="XM_024698114.1"/>
</dbReference>
<organism evidence="1 2">
    <name type="scientific">Botryotinia fuckeliana (strain B05.10)</name>
    <name type="common">Noble rot fungus</name>
    <name type="synonym">Botrytis cinerea</name>
    <dbReference type="NCBI Taxonomy" id="332648"/>
    <lineage>
        <taxon>Eukaryota</taxon>
        <taxon>Fungi</taxon>
        <taxon>Dikarya</taxon>
        <taxon>Ascomycota</taxon>
        <taxon>Pezizomycotina</taxon>
        <taxon>Leotiomycetes</taxon>
        <taxon>Helotiales</taxon>
        <taxon>Sclerotiniaceae</taxon>
        <taxon>Botrytis</taxon>
    </lineage>
</organism>
<proteinExistence type="predicted"/>
<dbReference type="Proteomes" id="UP000001798">
    <property type="component" value="Chromosome 16"/>
</dbReference>
<dbReference type="KEGG" id="bfu:BCIN_16g03760"/>
<reference evidence="1 2" key="2">
    <citation type="journal article" date="2012" name="Eukaryot. Cell">
        <title>Genome update of Botrytis cinerea strains B05.10 and T4.</title>
        <authorList>
            <person name="Staats M."/>
            <person name="van Kan J.A."/>
        </authorList>
    </citation>
    <scope>NUCLEOTIDE SEQUENCE [LARGE SCALE GENOMIC DNA]</scope>
    <source>
        <strain evidence="1 2">B05.10</strain>
    </source>
</reference>
<dbReference type="GeneID" id="5431243"/>
<evidence type="ECO:0000313" key="1">
    <source>
        <dbReference type="EMBL" id="ATZ58661.1"/>
    </source>
</evidence>
<reference evidence="1 2" key="3">
    <citation type="journal article" date="2017" name="Mol. Plant Pathol.">
        <title>A gapless genome sequence of the fungus Botrytis cinerea.</title>
        <authorList>
            <person name="Van Kan J.A."/>
            <person name="Stassen J.H."/>
            <person name="Mosbach A."/>
            <person name="Van Der Lee T.A."/>
            <person name="Faino L."/>
            <person name="Farmer A.D."/>
            <person name="Papasotiriou D.G."/>
            <person name="Zhou S."/>
            <person name="Seidl M.F."/>
            <person name="Cottam E."/>
            <person name="Edel D."/>
            <person name="Hahn M."/>
            <person name="Schwartz D.C."/>
            <person name="Dietrich R.A."/>
            <person name="Widdison S."/>
            <person name="Scalliet G."/>
        </authorList>
    </citation>
    <scope>NUCLEOTIDE SEQUENCE [LARGE SCALE GENOMIC DNA]</scope>
    <source>
        <strain evidence="1 2">B05.10</strain>
    </source>
</reference>
<keyword evidence="2" id="KW-1185">Reference proteome</keyword>
<evidence type="ECO:0000313" key="2">
    <source>
        <dbReference type="Proteomes" id="UP000001798"/>
    </source>
</evidence>
<dbReference type="EMBL" id="CP009820">
    <property type="protein sequence ID" value="ATZ58661.1"/>
    <property type="molecule type" value="Genomic_DNA"/>
</dbReference>
<name>A0A384K7B4_BOTFB</name>
<protein>
    <submittedName>
        <fullName evidence="1">Uncharacterized protein</fullName>
    </submittedName>
</protein>
<sequence length="414" mass="45976">MDQATYFFTLKAPQVALYPVSAGNVNTLITIFKAVSYVGNNDNWKVYVVIAVSGIGDGTTSARSSDGEDDVLGYSSRPGGQVLRCLVFGTPDALPLPYINIQSLSSDILEKTNLKYAPFPTRMSMGSRDFDLDDVGLAFVAQTEEQSQAQHDGISDIYYIPFDQLPIPYNSNKPIPIKIKTIQQGTASVPVFSPARQYWLSFLKSNDHSTERSKTHIFKVNINKENYKPAGTQLVLCEAEEVNFALNPVKLAWARSAPAQSKRLICWADSKISIVEISIPLRSPNNPIICEGVFIDWGHRGSILGIDCLNKAKREPINPGLLITIAFTNGSTDFLIHNVDTREQSMIPRAFVDEVMMEQNQNYSNEIGENVGYLIEDGIINRVIDRIFKTRNIEDRIIGRVIGGIFENGDEVAM</sequence>
<dbReference type="AlphaFoldDB" id="A0A384K7B4"/>
<reference evidence="1 2" key="1">
    <citation type="journal article" date="2011" name="PLoS Genet.">
        <title>Genomic analysis of the necrotrophic fungal pathogens Sclerotinia sclerotiorum and Botrytis cinerea.</title>
        <authorList>
            <person name="Amselem J."/>
            <person name="Cuomo C.A."/>
            <person name="van Kan J.A."/>
            <person name="Viaud M."/>
            <person name="Benito E.P."/>
            <person name="Couloux A."/>
            <person name="Coutinho P.M."/>
            <person name="de Vries R.P."/>
            <person name="Dyer P.S."/>
            <person name="Fillinger S."/>
            <person name="Fournier E."/>
            <person name="Gout L."/>
            <person name="Hahn M."/>
            <person name="Kohn L."/>
            <person name="Lapalu N."/>
            <person name="Plummer K.M."/>
            <person name="Pradier J.M."/>
            <person name="Quevillon E."/>
            <person name="Sharon A."/>
            <person name="Simon A."/>
            <person name="ten Have A."/>
            <person name="Tudzynski B."/>
            <person name="Tudzynski P."/>
            <person name="Wincker P."/>
            <person name="Andrew M."/>
            <person name="Anthouard V."/>
            <person name="Beever R.E."/>
            <person name="Beffa R."/>
            <person name="Benoit I."/>
            <person name="Bouzid O."/>
            <person name="Brault B."/>
            <person name="Chen Z."/>
            <person name="Choquer M."/>
            <person name="Collemare J."/>
            <person name="Cotton P."/>
            <person name="Danchin E.G."/>
            <person name="Da Silva C."/>
            <person name="Gautier A."/>
            <person name="Giraud C."/>
            <person name="Giraud T."/>
            <person name="Gonzalez C."/>
            <person name="Grossetete S."/>
            <person name="Guldener U."/>
            <person name="Henrissat B."/>
            <person name="Howlett B.J."/>
            <person name="Kodira C."/>
            <person name="Kretschmer M."/>
            <person name="Lappartient A."/>
            <person name="Leroch M."/>
            <person name="Levis C."/>
            <person name="Mauceli E."/>
            <person name="Neuveglise C."/>
            <person name="Oeser B."/>
            <person name="Pearson M."/>
            <person name="Poulain J."/>
            <person name="Poussereau N."/>
            <person name="Quesneville H."/>
            <person name="Rascle C."/>
            <person name="Schumacher J."/>
            <person name="Segurens B."/>
            <person name="Sexton A."/>
            <person name="Silva E."/>
            <person name="Sirven C."/>
            <person name="Soanes D.M."/>
            <person name="Talbot N.J."/>
            <person name="Templeton M."/>
            <person name="Yandava C."/>
            <person name="Yarden O."/>
            <person name="Zeng Q."/>
            <person name="Rollins J.A."/>
            <person name="Lebrun M.H."/>
            <person name="Dickman M."/>
        </authorList>
    </citation>
    <scope>NUCLEOTIDE SEQUENCE [LARGE SCALE GENOMIC DNA]</scope>
    <source>
        <strain evidence="1 2">B05.10</strain>
    </source>
</reference>
<gene>
    <name evidence="1" type="ORF">BCIN_16g03760</name>
</gene>